<evidence type="ECO:0000256" key="4">
    <source>
        <dbReference type="ARBA" id="ARBA00022496"/>
    </source>
</evidence>
<dbReference type="AlphaFoldDB" id="A0A3N4DQI5"/>
<evidence type="ECO:0000256" key="1">
    <source>
        <dbReference type="ARBA" id="ARBA00004202"/>
    </source>
</evidence>
<reference evidence="12 13" key="1">
    <citation type="submission" date="2018-12" db="EMBL/GenBank/DDBJ databases">
        <authorList>
            <consortium name="Pathogen Informatics"/>
        </authorList>
    </citation>
    <scope>NUCLEOTIDE SEQUENCE [LARGE SCALE GENOMIC DNA]</scope>
    <source>
        <strain evidence="12 13">NCTC12967</strain>
    </source>
</reference>
<keyword evidence="7" id="KW-0408">Iron</keyword>
<dbReference type="CDD" id="cd03214">
    <property type="entry name" value="ABC_Iron-Siderophores_B12_Hemin"/>
    <property type="match status" value="1"/>
</dbReference>
<comment type="subcellular location">
    <subcellularLocation>
        <location evidence="1">Cell membrane</location>
        <topology evidence="1">Peripheral membrane protein</topology>
    </subcellularLocation>
</comment>
<keyword evidence="2" id="KW-0813">Transport</keyword>
<dbReference type="PROSITE" id="PS50893">
    <property type="entry name" value="ABC_TRANSPORTER_2"/>
    <property type="match status" value="1"/>
</dbReference>
<dbReference type="OMA" id="QLFHIPV"/>
<name>A0A3N4DQI5_9ACTN</name>
<keyword evidence="6 12" id="KW-0067">ATP-binding</keyword>
<dbReference type="InterPro" id="IPR003439">
    <property type="entry name" value="ABC_transporter-like_ATP-bd"/>
</dbReference>
<feature type="domain" description="ABC transporter" evidence="10">
    <location>
        <begin position="10"/>
        <end position="245"/>
    </location>
</feature>
<evidence type="ECO:0000313" key="11">
    <source>
        <dbReference type="EMBL" id="QUC12158.1"/>
    </source>
</evidence>
<keyword evidence="4" id="KW-0410">Iron transport</keyword>
<dbReference type="PANTHER" id="PTHR42771">
    <property type="entry name" value="IRON(3+)-HYDROXAMATE IMPORT ATP-BINDING PROTEIN FHUC"/>
    <property type="match status" value="1"/>
</dbReference>
<evidence type="ECO:0000256" key="6">
    <source>
        <dbReference type="ARBA" id="ARBA00022840"/>
    </source>
</evidence>
<keyword evidence="3" id="KW-1003">Cell membrane</keyword>
<keyword evidence="5" id="KW-0547">Nucleotide-binding</keyword>
<keyword evidence="9" id="KW-0472">Membrane</keyword>
<dbReference type="GO" id="GO:0005524">
    <property type="term" value="F:ATP binding"/>
    <property type="evidence" value="ECO:0007669"/>
    <property type="project" value="UniProtKB-KW"/>
</dbReference>
<evidence type="ECO:0000256" key="3">
    <source>
        <dbReference type="ARBA" id="ARBA00022475"/>
    </source>
</evidence>
<dbReference type="SUPFAM" id="SSF52540">
    <property type="entry name" value="P-loop containing nucleoside triphosphate hydrolases"/>
    <property type="match status" value="1"/>
</dbReference>
<dbReference type="GeneID" id="64407460"/>
<evidence type="ECO:0000256" key="7">
    <source>
        <dbReference type="ARBA" id="ARBA00023004"/>
    </source>
</evidence>
<protein>
    <submittedName>
        <fullName evidence="11">ABC transporter ATP-binding protein</fullName>
    </submittedName>
    <submittedName>
        <fullName evidence="12">Probable siderophore transport system ATP-binding protein YusV</fullName>
    </submittedName>
</protein>
<dbReference type="Proteomes" id="UP000677180">
    <property type="component" value="Chromosome"/>
</dbReference>
<dbReference type="SMART" id="SM00382">
    <property type="entry name" value="AAA"/>
    <property type="match status" value="1"/>
</dbReference>
<dbReference type="OrthoDB" id="5296765at2"/>
<dbReference type="Gene3D" id="3.40.50.300">
    <property type="entry name" value="P-loop containing nucleotide triphosphate hydrolases"/>
    <property type="match status" value="1"/>
</dbReference>
<evidence type="ECO:0000256" key="2">
    <source>
        <dbReference type="ARBA" id="ARBA00022448"/>
    </source>
</evidence>
<gene>
    <name evidence="12" type="primary">yusV_4</name>
    <name evidence="11" type="ORF">J5A53_05565</name>
    <name evidence="12" type="ORF">NCTC12967_02008</name>
</gene>
<evidence type="ECO:0000313" key="13">
    <source>
        <dbReference type="Proteomes" id="UP000273044"/>
    </source>
</evidence>
<evidence type="ECO:0000256" key="9">
    <source>
        <dbReference type="ARBA" id="ARBA00023136"/>
    </source>
</evidence>
<dbReference type="Pfam" id="PF00005">
    <property type="entry name" value="ABC_tran"/>
    <property type="match status" value="1"/>
</dbReference>
<dbReference type="RefSeq" id="WP_014847057.1">
    <property type="nucleotide sequence ID" value="NZ_CAJZDL010000162.1"/>
</dbReference>
<evidence type="ECO:0000313" key="12">
    <source>
        <dbReference type="EMBL" id="VEH70702.1"/>
    </source>
</evidence>
<keyword evidence="13" id="KW-1185">Reference proteome</keyword>
<dbReference type="FunFam" id="3.40.50.300:FF:000134">
    <property type="entry name" value="Iron-enterobactin ABC transporter ATP-binding protein"/>
    <property type="match status" value="1"/>
</dbReference>
<dbReference type="GO" id="GO:0016887">
    <property type="term" value="F:ATP hydrolysis activity"/>
    <property type="evidence" value="ECO:0007669"/>
    <property type="project" value="InterPro"/>
</dbReference>
<proteinExistence type="predicted"/>
<dbReference type="EMBL" id="CP072385">
    <property type="protein sequence ID" value="QUC12158.1"/>
    <property type="molecule type" value="Genomic_DNA"/>
</dbReference>
<keyword evidence="8" id="KW-0406">Ion transport</keyword>
<dbReference type="GO" id="GO:0005886">
    <property type="term" value="C:plasma membrane"/>
    <property type="evidence" value="ECO:0007669"/>
    <property type="project" value="UniProtKB-SubCell"/>
</dbReference>
<dbReference type="EMBL" id="LR134406">
    <property type="protein sequence ID" value="VEH70702.1"/>
    <property type="molecule type" value="Genomic_DNA"/>
</dbReference>
<evidence type="ECO:0000256" key="5">
    <source>
        <dbReference type="ARBA" id="ARBA00022741"/>
    </source>
</evidence>
<organism evidence="12 13">
    <name type="scientific">Arachnia propionica</name>
    <dbReference type="NCBI Taxonomy" id="1750"/>
    <lineage>
        <taxon>Bacteria</taxon>
        <taxon>Bacillati</taxon>
        <taxon>Actinomycetota</taxon>
        <taxon>Actinomycetes</taxon>
        <taxon>Propionibacteriales</taxon>
        <taxon>Propionibacteriaceae</taxon>
        <taxon>Arachnia</taxon>
    </lineage>
</organism>
<evidence type="ECO:0000259" key="10">
    <source>
        <dbReference type="PROSITE" id="PS50893"/>
    </source>
</evidence>
<dbReference type="InterPro" id="IPR051535">
    <property type="entry name" value="Siderophore_ABC-ATPase"/>
</dbReference>
<dbReference type="GO" id="GO:0006826">
    <property type="term" value="P:iron ion transport"/>
    <property type="evidence" value="ECO:0007669"/>
    <property type="project" value="UniProtKB-KW"/>
</dbReference>
<dbReference type="InterPro" id="IPR003593">
    <property type="entry name" value="AAA+_ATPase"/>
</dbReference>
<dbReference type="Proteomes" id="UP000273044">
    <property type="component" value="Chromosome"/>
</dbReference>
<sequence>MTGTAQEFPLKASSVRLGYDRKIVIEDITLEVPEGELTMLIGPNGCGKSTLLKALARVLAPKAGYVYLGGTDIHQLRTTAVARRLGFLPQRQSVPPGIKVLDMVSRGRFAHQRFWSRWSQEDEKAVASALEVTGLTDLQRADVDELSGGQVQRVWLATVLAQDTPLLLLDEPTTFLDIAHQYEVLKLVRGFRDAGRTVVVVVHDLNQATRFATNLVVMKDGAVVASGLPAEVLTAELVESVFGLPVLIVPDPVTGTPMVVPR</sequence>
<dbReference type="PANTHER" id="PTHR42771:SF12">
    <property type="entry name" value="FE(3+) DICITRATE TRANSPORT ATP-BINDING PROTEIN FECE-RELATED"/>
    <property type="match status" value="1"/>
</dbReference>
<accession>A0A3N4DQI5</accession>
<evidence type="ECO:0000256" key="8">
    <source>
        <dbReference type="ARBA" id="ARBA00023065"/>
    </source>
</evidence>
<reference evidence="11" key="2">
    <citation type="submission" date="2021-03" db="EMBL/GenBank/DDBJ databases">
        <title>Human Oral Microbial Genomes.</title>
        <authorList>
            <person name="Johnston C.D."/>
            <person name="Chen T."/>
            <person name="Dewhirst F.E."/>
        </authorList>
    </citation>
    <scope>NUCLEOTIDE SEQUENCE</scope>
    <source>
        <strain evidence="11">F0714</strain>
    </source>
</reference>
<dbReference type="InterPro" id="IPR027417">
    <property type="entry name" value="P-loop_NTPase"/>
</dbReference>